<dbReference type="OrthoDB" id="442731at2759"/>
<gene>
    <name evidence="8" type="ORF">SNEC2469_LOCUS16531</name>
</gene>
<evidence type="ECO:0000259" key="7">
    <source>
        <dbReference type="PROSITE" id="PS50948"/>
    </source>
</evidence>
<sequence>APPFCQALGVRGHCLGSPCRVQDVVSCLDRYARYEPLDLPGEGRTQEANVRACQQRCASVAACSHFSFFRDGGCHLQDSSAGLVPDEDAFCGPSRCASSSASEPVPEVSSWLIDRSSLPLQVRGSHVLSVDGRRQVLACVNWYGAHMEMLVNNGLNVRSLAEVAHHIVELKFNCVRLPYSLDSLNLSAASIPHPASQLCHNPELQASTPLEIFDSTVQALTDAGLLVVLNNHVSKRGWCCDASDGEGLWYTEDFPESVWLDHLSFLAARYRDNAGVVGFDIRNEIRSTEFETPTWGGGSTDWAEAASKGSRRVLDANPDMLLFISGLEQLVSREICRHGNLTCMGQLCR</sequence>
<name>A0A812UKE1_9DINO</name>
<evidence type="ECO:0000256" key="3">
    <source>
        <dbReference type="ARBA" id="ARBA00022801"/>
    </source>
</evidence>
<organism evidence="8 9">
    <name type="scientific">Symbiodinium necroappetens</name>
    <dbReference type="NCBI Taxonomy" id="1628268"/>
    <lineage>
        <taxon>Eukaryota</taxon>
        <taxon>Sar</taxon>
        <taxon>Alveolata</taxon>
        <taxon>Dinophyceae</taxon>
        <taxon>Suessiales</taxon>
        <taxon>Symbiodiniaceae</taxon>
        <taxon>Symbiodinium</taxon>
    </lineage>
</organism>
<accession>A0A812UKE1</accession>
<evidence type="ECO:0000256" key="6">
    <source>
        <dbReference type="RuleBase" id="RU361153"/>
    </source>
</evidence>
<dbReference type="InterPro" id="IPR001547">
    <property type="entry name" value="Glyco_hydro_5"/>
</dbReference>
<reference evidence="8" key="1">
    <citation type="submission" date="2021-02" db="EMBL/GenBank/DDBJ databases">
        <authorList>
            <person name="Dougan E. K."/>
            <person name="Rhodes N."/>
            <person name="Thang M."/>
            <person name="Chan C."/>
        </authorList>
    </citation>
    <scope>NUCLEOTIDE SEQUENCE</scope>
</reference>
<comment type="caution">
    <text evidence="8">The sequence shown here is derived from an EMBL/GenBank/DDBJ whole genome shotgun (WGS) entry which is preliminary data.</text>
</comment>
<dbReference type="InterPro" id="IPR017853">
    <property type="entry name" value="GH"/>
</dbReference>
<keyword evidence="5 6" id="KW-0326">Glycosidase</keyword>
<evidence type="ECO:0000256" key="2">
    <source>
        <dbReference type="ARBA" id="ARBA00022737"/>
    </source>
</evidence>
<dbReference type="Pfam" id="PF00150">
    <property type="entry name" value="Cellulase"/>
    <property type="match status" value="1"/>
</dbReference>
<dbReference type="PANTHER" id="PTHR31263">
    <property type="entry name" value="CELLULASE FAMILY PROTEIN (AFU_ORTHOLOGUE AFUA_5G14560)"/>
    <property type="match status" value="1"/>
</dbReference>
<dbReference type="AlphaFoldDB" id="A0A812UKE1"/>
<dbReference type="Proteomes" id="UP000601435">
    <property type="component" value="Unassembled WGS sequence"/>
</dbReference>
<keyword evidence="4" id="KW-1015">Disulfide bond</keyword>
<feature type="non-terminal residue" evidence="8">
    <location>
        <position position="1"/>
    </location>
</feature>
<keyword evidence="9" id="KW-1185">Reference proteome</keyword>
<dbReference type="SMART" id="SM00223">
    <property type="entry name" value="APPLE"/>
    <property type="match status" value="1"/>
</dbReference>
<dbReference type="GO" id="GO:0004553">
    <property type="term" value="F:hydrolase activity, hydrolyzing O-glycosyl compounds"/>
    <property type="evidence" value="ECO:0007669"/>
    <property type="project" value="InterPro"/>
</dbReference>
<dbReference type="PROSITE" id="PS50948">
    <property type="entry name" value="PAN"/>
    <property type="match status" value="1"/>
</dbReference>
<dbReference type="InterPro" id="IPR003609">
    <property type="entry name" value="Pan_app"/>
</dbReference>
<keyword evidence="3 6" id="KW-0378">Hydrolase</keyword>
<dbReference type="Gene3D" id="3.20.20.80">
    <property type="entry name" value="Glycosidases"/>
    <property type="match status" value="1"/>
</dbReference>
<keyword evidence="2" id="KW-0677">Repeat</keyword>
<comment type="similarity">
    <text evidence="1 6">Belongs to the glycosyl hydrolase 5 (cellulase A) family.</text>
</comment>
<dbReference type="GO" id="GO:0000272">
    <property type="term" value="P:polysaccharide catabolic process"/>
    <property type="evidence" value="ECO:0007669"/>
    <property type="project" value="InterPro"/>
</dbReference>
<proteinExistence type="inferred from homology"/>
<dbReference type="GO" id="GO:0006508">
    <property type="term" value="P:proteolysis"/>
    <property type="evidence" value="ECO:0007669"/>
    <property type="project" value="InterPro"/>
</dbReference>
<dbReference type="PANTHER" id="PTHR31263:SF0">
    <property type="entry name" value="CELLULASE FAMILY PROTEIN (AFU_ORTHOLOGUE AFUA_5G14560)"/>
    <property type="match status" value="1"/>
</dbReference>
<dbReference type="Pfam" id="PF00024">
    <property type="entry name" value="PAN_1"/>
    <property type="match status" value="1"/>
</dbReference>
<evidence type="ECO:0000313" key="9">
    <source>
        <dbReference type="Proteomes" id="UP000601435"/>
    </source>
</evidence>
<dbReference type="SUPFAM" id="SSF51445">
    <property type="entry name" value="(Trans)glycosidases"/>
    <property type="match status" value="1"/>
</dbReference>
<feature type="domain" description="Apple" evidence="7">
    <location>
        <begin position="27"/>
        <end position="96"/>
    </location>
</feature>
<protein>
    <recommendedName>
        <fullName evidence="7">Apple domain-containing protein</fullName>
    </recommendedName>
</protein>
<evidence type="ECO:0000256" key="1">
    <source>
        <dbReference type="ARBA" id="ARBA00005641"/>
    </source>
</evidence>
<dbReference type="EMBL" id="CAJNJA010026944">
    <property type="protein sequence ID" value="CAE7567712.1"/>
    <property type="molecule type" value="Genomic_DNA"/>
</dbReference>
<dbReference type="InterPro" id="IPR000177">
    <property type="entry name" value="Apple"/>
</dbReference>
<dbReference type="GO" id="GO:0005576">
    <property type="term" value="C:extracellular region"/>
    <property type="evidence" value="ECO:0007669"/>
    <property type="project" value="InterPro"/>
</dbReference>
<dbReference type="Gene3D" id="3.50.4.10">
    <property type="entry name" value="Hepatocyte Growth Factor"/>
    <property type="match status" value="1"/>
</dbReference>
<evidence type="ECO:0000256" key="4">
    <source>
        <dbReference type="ARBA" id="ARBA00023157"/>
    </source>
</evidence>
<evidence type="ECO:0000313" key="8">
    <source>
        <dbReference type="EMBL" id="CAE7567712.1"/>
    </source>
</evidence>
<evidence type="ECO:0000256" key="5">
    <source>
        <dbReference type="ARBA" id="ARBA00023295"/>
    </source>
</evidence>